<evidence type="ECO:0008006" key="3">
    <source>
        <dbReference type="Google" id="ProtNLM"/>
    </source>
</evidence>
<accession>A0ABV9Y0G9</accession>
<gene>
    <name evidence="1" type="ORF">ACFPFM_20220</name>
</gene>
<dbReference type="Gene3D" id="1.25.10.10">
    <property type="entry name" value="Leucine-rich Repeat Variant"/>
    <property type="match status" value="1"/>
</dbReference>
<protein>
    <recommendedName>
        <fullName evidence="3">HEAT repeat protein</fullName>
    </recommendedName>
</protein>
<name>A0ABV9Y0G9_9PSEU</name>
<organism evidence="1 2">
    <name type="scientific">Saccharothrix xinjiangensis</name>
    <dbReference type="NCBI Taxonomy" id="204798"/>
    <lineage>
        <taxon>Bacteria</taxon>
        <taxon>Bacillati</taxon>
        <taxon>Actinomycetota</taxon>
        <taxon>Actinomycetes</taxon>
        <taxon>Pseudonocardiales</taxon>
        <taxon>Pseudonocardiaceae</taxon>
        <taxon>Saccharothrix</taxon>
    </lineage>
</organism>
<dbReference type="Proteomes" id="UP001595833">
    <property type="component" value="Unassembled WGS sequence"/>
</dbReference>
<reference evidence="2" key="1">
    <citation type="journal article" date="2019" name="Int. J. Syst. Evol. Microbiol.">
        <title>The Global Catalogue of Microorganisms (GCM) 10K type strain sequencing project: providing services to taxonomists for standard genome sequencing and annotation.</title>
        <authorList>
            <consortium name="The Broad Institute Genomics Platform"/>
            <consortium name="The Broad Institute Genome Sequencing Center for Infectious Disease"/>
            <person name="Wu L."/>
            <person name="Ma J."/>
        </authorList>
    </citation>
    <scope>NUCLEOTIDE SEQUENCE [LARGE SCALE GENOMIC DNA]</scope>
    <source>
        <strain evidence="2">KCTC 12848</strain>
    </source>
</reference>
<keyword evidence="2" id="KW-1185">Reference proteome</keyword>
<dbReference type="InterPro" id="IPR011989">
    <property type="entry name" value="ARM-like"/>
</dbReference>
<proteinExistence type="predicted"/>
<sequence length="185" mass="20148">MNSPQEWNWQALDTLSVPGGELPEYLDWLVGNDAKKRARARKVLYCEVANQGDLYSAAAACVDVIVEHAKSGTVLSPEAVGVLESVLNARSPGLKVGVGGALVDVADYCRGRILEILPQILYRATGKDVDYFREVCHLIPQLADSSEEVVNFLVATLAEHDGQLRQFAADALEEAREVMVDGHMP</sequence>
<evidence type="ECO:0000313" key="2">
    <source>
        <dbReference type="Proteomes" id="UP001595833"/>
    </source>
</evidence>
<evidence type="ECO:0000313" key="1">
    <source>
        <dbReference type="EMBL" id="MFC5056070.1"/>
    </source>
</evidence>
<dbReference type="InterPro" id="IPR016024">
    <property type="entry name" value="ARM-type_fold"/>
</dbReference>
<dbReference type="RefSeq" id="WP_344039628.1">
    <property type="nucleotide sequence ID" value="NZ_BAAAKE010000017.1"/>
</dbReference>
<comment type="caution">
    <text evidence="1">The sequence shown here is derived from an EMBL/GenBank/DDBJ whole genome shotgun (WGS) entry which is preliminary data.</text>
</comment>
<dbReference type="EMBL" id="JBHSJB010000018">
    <property type="protein sequence ID" value="MFC5056070.1"/>
    <property type="molecule type" value="Genomic_DNA"/>
</dbReference>
<dbReference type="SUPFAM" id="SSF48371">
    <property type="entry name" value="ARM repeat"/>
    <property type="match status" value="1"/>
</dbReference>